<accession>A0A0C3DE27</accession>
<gene>
    <name evidence="3" type="ORF">OIDMADRAFT_180480</name>
</gene>
<dbReference type="GO" id="GO:0033553">
    <property type="term" value="C:rDNA heterochromatin"/>
    <property type="evidence" value="ECO:0007669"/>
    <property type="project" value="TreeGrafter"/>
</dbReference>
<reference evidence="3 4" key="1">
    <citation type="submission" date="2014-04" db="EMBL/GenBank/DDBJ databases">
        <authorList>
            <consortium name="DOE Joint Genome Institute"/>
            <person name="Kuo A."/>
            <person name="Martino E."/>
            <person name="Perotto S."/>
            <person name="Kohler A."/>
            <person name="Nagy L.G."/>
            <person name="Floudas D."/>
            <person name="Copeland A."/>
            <person name="Barry K.W."/>
            <person name="Cichocki N."/>
            <person name="Veneault-Fourrey C."/>
            <person name="LaButti K."/>
            <person name="Lindquist E.A."/>
            <person name="Lipzen A."/>
            <person name="Lundell T."/>
            <person name="Morin E."/>
            <person name="Murat C."/>
            <person name="Sun H."/>
            <person name="Tunlid A."/>
            <person name="Henrissat B."/>
            <person name="Grigoriev I.V."/>
            <person name="Hibbett D.S."/>
            <person name="Martin F."/>
            <person name="Nordberg H.P."/>
            <person name="Cantor M.N."/>
            <person name="Hua S.X."/>
        </authorList>
    </citation>
    <scope>NUCLEOTIDE SEQUENCE [LARGE SCALE GENOMIC DNA]</scope>
    <source>
        <strain evidence="3 4">Zn</strain>
    </source>
</reference>
<dbReference type="GO" id="GO:0070824">
    <property type="term" value="C:SHREC complex"/>
    <property type="evidence" value="ECO:0007669"/>
    <property type="project" value="InterPro"/>
</dbReference>
<organism evidence="3 4">
    <name type="scientific">Oidiodendron maius (strain Zn)</name>
    <dbReference type="NCBI Taxonomy" id="913774"/>
    <lineage>
        <taxon>Eukaryota</taxon>
        <taxon>Fungi</taxon>
        <taxon>Dikarya</taxon>
        <taxon>Ascomycota</taxon>
        <taxon>Pezizomycotina</taxon>
        <taxon>Leotiomycetes</taxon>
        <taxon>Leotiomycetes incertae sedis</taxon>
        <taxon>Myxotrichaceae</taxon>
        <taxon>Oidiodendron</taxon>
    </lineage>
</organism>
<dbReference type="AlphaFoldDB" id="A0A0C3DE27"/>
<dbReference type="STRING" id="913774.A0A0C3DE27"/>
<dbReference type="InterPro" id="IPR031915">
    <property type="entry name" value="Clr2_N"/>
</dbReference>
<evidence type="ECO:0000259" key="2">
    <source>
        <dbReference type="Pfam" id="PF16761"/>
    </source>
</evidence>
<evidence type="ECO:0008006" key="5">
    <source>
        <dbReference type="Google" id="ProtNLM"/>
    </source>
</evidence>
<protein>
    <recommendedName>
        <fullName evidence="5">Cryptic loci regulator 2 N-terminal domain-containing protein</fullName>
    </recommendedName>
</protein>
<dbReference type="InterPro" id="IPR038986">
    <property type="entry name" value="Clr2"/>
</dbReference>
<dbReference type="Pfam" id="PF16761">
    <property type="entry name" value="Clr2_transil"/>
    <property type="match status" value="1"/>
</dbReference>
<dbReference type="GO" id="GO:0031934">
    <property type="term" value="C:mating-type region heterochromatin"/>
    <property type="evidence" value="ECO:0007669"/>
    <property type="project" value="TreeGrafter"/>
</dbReference>
<dbReference type="PANTHER" id="PTHR38046">
    <property type="entry name" value="CRYPTIC LOCI REGULATOR 2"/>
    <property type="match status" value="1"/>
</dbReference>
<dbReference type="InterPro" id="IPR018839">
    <property type="entry name" value="Tscrpt-silencing_Clr2_C"/>
</dbReference>
<dbReference type="HOGENOM" id="CLU_029547_1_0_1"/>
<evidence type="ECO:0000259" key="1">
    <source>
        <dbReference type="Pfam" id="PF10383"/>
    </source>
</evidence>
<proteinExistence type="predicted"/>
<feature type="domain" description="Cryptic loci regulator 2 C-terminal" evidence="1">
    <location>
        <begin position="338"/>
        <end position="451"/>
    </location>
</feature>
<dbReference type="PANTHER" id="PTHR38046:SF1">
    <property type="entry name" value="CRYPTIC LOCI REGULATOR 2"/>
    <property type="match status" value="1"/>
</dbReference>
<dbReference type="InParanoid" id="A0A0C3DE27"/>
<name>A0A0C3DE27_OIDMZ</name>
<evidence type="ECO:0000313" key="4">
    <source>
        <dbReference type="Proteomes" id="UP000054321"/>
    </source>
</evidence>
<evidence type="ECO:0000313" key="3">
    <source>
        <dbReference type="EMBL" id="KIN00223.1"/>
    </source>
</evidence>
<keyword evidence="4" id="KW-1185">Reference proteome</keyword>
<dbReference type="EMBL" id="KN832877">
    <property type="protein sequence ID" value="KIN00223.1"/>
    <property type="molecule type" value="Genomic_DNA"/>
</dbReference>
<sequence length="527" mass="59835">MSQSDNNIMCERVFVLRSDGVICEPQPQGLRVLPGSPKYNEWCRKLGQWLVMALDADGKYHNRQFILDTLPDGYVLYEHARPNATLQDGSKKRTTHDVYLHGWSSNPAQKFRSPAEFFLHLVWLVSGAMPGSCGCRLCFGIYPDKVVEDPLQAREPSASLAIALDEVKIEDGVKIEEGNSHSPYSFSKGHALPMHRGSTKEQMLDSKPKGKFLYRPGELVWFNKNVSTWGLAVISSRQSKDGRALYLIQPLSHPLHHPSAEVRDQDFLRPWLAWSVPTLGNQSLQNAKYDQVPWEQIIAHYPTDPVVDGSILSAAAIDASYSLFEQDKTALSNTGEKFYKGLYLGAEKIWVLEPVRLRGPGEGIYVLVIKKIIEVPNATFGAEVVLRGDVYTLTRIPARIQDRDIPRRMEDDLDFRNRVERTAEDSLWNDWRIVEPNAKKFLGDIKGRWYETEHLLPVLQGREAFNESIHNKVVGDCGMWMNARGDLKVSDIKQKDRRSTLGRAVPDNFRIHLGLDDSQPFHFPDTM</sequence>
<dbReference type="Pfam" id="PF10383">
    <property type="entry name" value="Clr2"/>
    <property type="match status" value="1"/>
</dbReference>
<feature type="domain" description="Cryptic loci regulator 2 N-terminal" evidence="2">
    <location>
        <begin position="65"/>
        <end position="138"/>
    </location>
</feature>
<dbReference type="OrthoDB" id="2421327at2759"/>
<dbReference type="Proteomes" id="UP000054321">
    <property type="component" value="Unassembled WGS sequence"/>
</dbReference>
<reference evidence="4" key="2">
    <citation type="submission" date="2015-01" db="EMBL/GenBank/DDBJ databases">
        <title>Evolutionary Origins and Diversification of the Mycorrhizal Mutualists.</title>
        <authorList>
            <consortium name="DOE Joint Genome Institute"/>
            <consortium name="Mycorrhizal Genomics Consortium"/>
            <person name="Kohler A."/>
            <person name="Kuo A."/>
            <person name="Nagy L.G."/>
            <person name="Floudas D."/>
            <person name="Copeland A."/>
            <person name="Barry K.W."/>
            <person name="Cichocki N."/>
            <person name="Veneault-Fourrey C."/>
            <person name="LaButti K."/>
            <person name="Lindquist E.A."/>
            <person name="Lipzen A."/>
            <person name="Lundell T."/>
            <person name="Morin E."/>
            <person name="Murat C."/>
            <person name="Riley R."/>
            <person name="Ohm R."/>
            <person name="Sun H."/>
            <person name="Tunlid A."/>
            <person name="Henrissat B."/>
            <person name="Grigoriev I.V."/>
            <person name="Hibbett D.S."/>
            <person name="Martin F."/>
        </authorList>
    </citation>
    <scope>NUCLEOTIDE SEQUENCE [LARGE SCALE GENOMIC DNA]</scope>
    <source>
        <strain evidence="4">Zn</strain>
    </source>
</reference>
<dbReference type="GO" id="GO:0030466">
    <property type="term" value="P:silent mating-type cassette heterochromatin formation"/>
    <property type="evidence" value="ECO:0007669"/>
    <property type="project" value="TreeGrafter"/>
</dbReference>